<reference evidence="1" key="1">
    <citation type="submission" date="2022-10" db="EMBL/GenBank/DDBJ databases">
        <title>Culturing micro-colonial fungi from biological soil crusts in the Mojave desert and describing Neophaeococcomyces mojavensis, and introducing the new genera and species Taxawa tesnikishii.</title>
        <authorList>
            <person name="Kurbessoian T."/>
            <person name="Stajich J.E."/>
        </authorList>
    </citation>
    <scope>NUCLEOTIDE SEQUENCE</scope>
    <source>
        <strain evidence="1">JES_112</strain>
    </source>
</reference>
<evidence type="ECO:0000313" key="2">
    <source>
        <dbReference type="Proteomes" id="UP001172386"/>
    </source>
</evidence>
<keyword evidence="2" id="KW-1185">Reference proteome</keyword>
<gene>
    <name evidence="1" type="ORF">H2198_010891</name>
</gene>
<dbReference type="Proteomes" id="UP001172386">
    <property type="component" value="Unassembled WGS sequence"/>
</dbReference>
<organism evidence="1 2">
    <name type="scientific">Neophaeococcomyces mojaviensis</name>
    <dbReference type="NCBI Taxonomy" id="3383035"/>
    <lineage>
        <taxon>Eukaryota</taxon>
        <taxon>Fungi</taxon>
        <taxon>Dikarya</taxon>
        <taxon>Ascomycota</taxon>
        <taxon>Pezizomycotina</taxon>
        <taxon>Eurotiomycetes</taxon>
        <taxon>Chaetothyriomycetidae</taxon>
        <taxon>Chaetothyriales</taxon>
        <taxon>Chaetothyriales incertae sedis</taxon>
        <taxon>Neophaeococcomyces</taxon>
    </lineage>
</organism>
<evidence type="ECO:0000313" key="1">
    <source>
        <dbReference type="EMBL" id="KAJ9649200.1"/>
    </source>
</evidence>
<comment type="caution">
    <text evidence="1">The sequence shown here is derived from an EMBL/GenBank/DDBJ whole genome shotgun (WGS) entry which is preliminary data.</text>
</comment>
<dbReference type="EMBL" id="JAPDRQ010000442">
    <property type="protein sequence ID" value="KAJ9649200.1"/>
    <property type="molecule type" value="Genomic_DNA"/>
</dbReference>
<name>A0ACC2ZNL2_9EURO</name>
<protein>
    <submittedName>
        <fullName evidence="1">Uncharacterized protein</fullName>
    </submittedName>
</protein>
<accession>A0ACC2ZNL2</accession>
<proteinExistence type="predicted"/>
<sequence>MPPKATLSQERVHDSTEDESSSSEEETTLRPAINGTNASSTVKASISSEVESDKSDGQSDAESDDSSSSKTSTSSRSSSASNVATKRKANGMSGKISEPPTKKSKNSSNEMVRRVEASRYAPPQGYAAVTPAASGKPDRSSAIFNNLEGKQIWHITAPANVPLSKIQSIDLSKVLNGGPILEYKDISYTMTRADINGAAALVPNKATAEYTPASVGVSRAFHIRELAKTPNDQPETPRNGSKTTNSDSSETGRLTFFATQTGSNKLPRKQPENLKARYVPYGVPVNKPQIPDQPTTGVTKDKTTTEPIVDLSDTSAESENEKPKPGFSAASESSKSKPEAPSPDAKSAKKSRKQRNTSDEMDVDIESTPAKEPSVRSTPKSAAKSAVRNTDAMDVDVVETPISKTKASHKSAATVSIDSLTGDKIKTKKDKKKKVAV</sequence>